<evidence type="ECO:0000313" key="3">
    <source>
        <dbReference type="EMBL" id="CAK0867703.1"/>
    </source>
</evidence>
<dbReference type="InterPro" id="IPR056333">
    <property type="entry name" value="BBS7_pf_dom"/>
</dbReference>
<evidence type="ECO:0000259" key="1">
    <source>
        <dbReference type="Pfam" id="PF23360"/>
    </source>
</evidence>
<accession>A0ABN9V4E6</accession>
<evidence type="ECO:0000313" key="4">
    <source>
        <dbReference type="Proteomes" id="UP001189429"/>
    </source>
</evidence>
<dbReference type="InterPro" id="IPR056334">
    <property type="entry name" value="BBS7_GAE_dom"/>
</dbReference>
<feature type="domain" description="BBS7 GAE" evidence="1">
    <location>
        <begin position="12"/>
        <end position="87"/>
    </location>
</feature>
<dbReference type="Proteomes" id="UP001189429">
    <property type="component" value="Unassembled WGS sequence"/>
</dbReference>
<comment type="caution">
    <text evidence="3">The sequence shown here is derived from an EMBL/GenBank/DDBJ whole genome shotgun (WGS) entry which is preliminary data.</text>
</comment>
<protein>
    <submittedName>
        <fullName evidence="3">Uncharacterized protein</fullName>
    </submittedName>
</protein>
<dbReference type="EMBL" id="CAUYUJ010016671">
    <property type="protein sequence ID" value="CAK0867703.1"/>
    <property type="molecule type" value="Genomic_DNA"/>
</dbReference>
<dbReference type="Pfam" id="PF23361">
    <property type="entry name" value="BBS7_pf"/>
    <property type="match status" value="1"/>
</dbReference>
<reference evidence="3" key="1">
    <citation type="submission" date="2023-10" db="EMBL/GenBank/DDBJ databases">
        <authorList>
            <person name="Chen Y."/>
            <person name="Shah S."/>
            <person name="Dougan E. K."/>
            <person name="Thang M."/>
            <person name="Chan C."/>
        </authorList>
    </citation>
    <scope>NUCLEOTIDE SEQUENCE [LARGE SCALE GENOMIC DNA]</scope>
</reference>
<proteinExistence type="predicted"/>
<sequence>MSEALGAGGQELISLRADVDVDLLDHEGAGAILSRSKGDPTNPLLATYRMQEPGSRFQIKLRTVEGLNGNISCFVLPQTNPKTAHLVTLAVKPLSLHEKISEVPPDVPMNELRLVGPFTIEYMHQWISLCVNELPSRPTGDQMVICYRTTSSSRLERRGWTLSDRYGGLWEPSLVRRWIGPASVVRTQPARASGVMTKIISPEKIPILTSISLARPGCRADRSPPCRRRCGLEQMRSSLA</sequence>
<gene>
    <name evidence="3" type="ORF">PCOR1329_LOCUS54576</name>
</gene>
<dbReference type="PANTHER" id="PTHR16074">
    <property type="entry name" value="BARDET-BIEDL SYNDROME 7 PROTEIN"/>
    <property type="match status" value="1"/>
</dbReference>
<dbReference type="Pfam" id="PF23360">
    <property type="entry name" value="BBS7_GAE"/>
    <property type="match status" value="1"/>
</dbReference>
<feature type="domain" description="BBS7 platform" evidence="2">
    <location>
        <begin position="97"/>
        <end position="151"/>
    </location>
</feature>
<name>A0ABN9V4E6_9DINO</name>
<organism evidence="3 4">
    <name type="scientific">Prorocentrum cordatum</name>
    <dbReference type="NCBI Taxonomy" id="2364126"/>
    <lineage>
        <taxon>Eukaryota</taxon>
        <taxon>Sar</taxon>
        <taxon>Alveolata</taxon>
        <taxon>Dinophyceae</taxon>
        <taxon>Prorocentrales</taxon>
        <taxon>Prorocentraceae</taxon>
        <taxon>Prorocentrum</taxon>
    </lineage>
</organism>
<evidence type="ECO:0000259" key="2">
    <source>
        <dbReference type="Pfam" id="PF23361"/>
    </source>
</evidence>
<keyword evidence="4" id="KW-1185">Reference proteome</keyword>
<dbReference type="PANTHER" id="PTHR16074:SF4">
    <property type="entry name" value="BARDET-BIEDL SYNDROME 7 PROTEIN"/>
    <property type="match status" value="1"/>
</dbReference>